<sequence length="141" mass="16236">MHFGLKRALCSQIASLVSLRPFFRWLGETMVTLYGIKNCDTVKKARKWLEQHQVEYRFHDFRADGITLPQIQAWHTELGDALINRRSTTWKQLTDAERSQAEAQPAGLLLANPTLIKRPLLDTGTQRVCGFKADEYTTIFK</sequence>
<dbReference type="InterPro" id="IPR006504">
    <property type="entry name" value="Tscrpt_reg_Spx/MgsR"/>
</dbReference>
<evidence type="ECO:0000256" key="2">
    <source>
        <dbReference type="PROSITE-ProRule" id="PRU01282"/>
    </source>
</evidence>
<dbReference type="NCBIfam" id="TIGR01617">
    <property type="entry name" value="arsC_related"/>
    <property type="match status" value="1"/>
</dbReference>
<dbReference type="STRING" id="1117647.M5M_05355"/>
<dbReference type="Pfam" id="PF03960">
    <property type="entry name" value="ArsC"/>
    <property type="match status" value="1"/>
</dbReference>
<name>K4KH04_SIMAS</name>
<protein>
    <submittedName>
        <fullName evidence="3">Protein yffB</fullName>
    </submittedName>
</protein>
<gene>
    <name evidence="3" type="ordered locus">M5M_05355</name>
</gene>
<evidence type="ECO:0000313" key="4">
    <source>
        <dbReference type="Proteomes" id="UP000000466"/>
    </source>
</evidence>
<organism evidence="3 4">
    <name type="scientific">Simiduia agarivorans (strain DSM 21679 / JCM 13881 / BCRC 17597 / SA1)</name>
    <dbReference type="NCBI Taxonomy" id="1117647"/>
    <lineage>
        <taxon>Bacteria</taxon>
        <taxon>Pseudomonadati</taxon>
        <taxon>Pseudomonadota</taxon>
        <taxon>Gammaproteobacteria</taxon>
        <taxon>Cellvibrionales</taxon>
        <taxon>Cellvibrionaceae</taxon>
        <taxon>Simiduia</taxon>
    </lineage>
</organism>
<dbReference type="HOGENOM" id="CLU_116644_2_1_6"/>
<accession>K4KH04</accession>
<proteinExistence type="inferred from homology"/>
<evidence type="ECO:0000313" key="3">
    <source>
        <dbReference type="EMBL" id="AFU98276.1"/>
    </source>
</evidence>
<dbReference type="Gene3D" id="3.40.30.10">
    <property type="entry name" value="Glutaredoxin"/>
    <property type="match status" value="1"/>
</dbReference>
<dbReference type="InterPro" id="IPR036249">
    <property type="entry name" value="Thioredoxin-like_sf"/>
</dbReference>
<dbReference type="Proteomes" id="UP000000466">
    <property type="component" value="Chromosome"/>
</dbReference>
<reference evidence="3 4" key="1">
    <citation type="journal article" date="2013" name="Genome Announc.">
        <title>Complete genome sequence of Simiduia agarivorans SA1(T), a marine bacterium able to degrade a variety of polysaccharides.</title>
        <authorList>
            <person name="Lin S.Y."/>
            <person name="Shieh W.Y."/>
            <person name="Chen J.S."/>
            <person name="Tang S.L."/>
        </authorList>
    </citation>
    <scope>NUCLEOTIDE SEQUENCE [LARGE SCALE GENOMIC DNA]</scope>
    <source>
        <strain evidence="4">DSM 21679 / JCM 13881 / BCRC 17597 / SA1</strain>
    </source>
</reference>
<dbReference type="AlphaFoldDB" id="K4KH04"/>
<dbReference type="PANTHER" id="PTHR30041">
    <property type="entry name" value="ARSENATE REDUCTASE"/>
    <property type="match status" value="1"/>
</dbReference>
<dbReference type="EMBL" id="CP003746">
    <property type="protein sequence ID" value="AFU98276.1"/>
    <property type="molecule type" value="Genomic_DNA"/>
</dbReference>
<dbReference type="NCBIfam" id="NF008107">
    <property type="entry name" value="PRK10853.1"/>
    <property type="match status" value="1"/>
</dbReference>
<keyword evidence="4" id="KW-1185">Reference proteome</keyword>
<dbReference type="InterPro" id="IPR006660">
    <property type="entry name" value="Arsenate_reductase-like"/>
</dbReference>
<dbReference type="eggNOG" id="COG1393">
    <property type="taxonomic scope" value="Bacteria"/>
</dbReference>
<dbReference type="PROSITE" id="PS51353">
    <property type="entry name" value="ARSC"/>
    <property type="match status" value="1"/>
</dbReference>
<comment type="similarity">
    <text evidence="1 2">Belongs to the ArsC family.</text>
</comment>
<dbReference type="PANTHER" id="PTHR30041:SF8">
    <property type="entry name" value="PROTEIN YFFB"/>
    <property type="match status" value="1"/>
</dbReference>
<dbReference type="SUPFAM" id="SSF52833">
    <property type="entry name" value="Thioredoxin-like"/>
    <property type="match status" value="1"/>
</dbReference>
<dbReference type="KEGG" id="saga:M5M_05355"/>
<evidence type="ECO:0000256" key="1">
    <source>
        <dbReference type="ARBA" id="ARBA00007198"/>
    </source>
</evidence>